<proteinExistence type="predicted"/>
<name>A0AAD9V2B8_ACRCE</name>
<reference evidence="2" key="1">
    <citation type="journal article" date="2023" name="G3 (Bethesda)">
        <title>Whole genome assembly and annotation of the endangered Caribbean coral Acropora cervicornis.</title>
        <authorList>
            <person name="Selwyn J.D."/>
            <person name="Vollmer S.V."/>
        </authorList>
    </citation>
    <scope>NUCLEOTIDE SEQUENCE</scope>
    <source>
        <strain evidence="2">K2</strain>
    </source>
</reference>
<organism evidence="2 3">
    <name type="scientific">Acropora cervicornis</name>
    <name type="common">Staghorn coral</name>
    <dbReference type="NCBI Taxonomy" id="6130"/>
    <lineage>
        <taxon>Eukaryota</taxon>
        <taxon>Metazoa</taxon>
        <taxon>Cnidaria</taxon>
        <taxon>Anthozoa</taxon>
        <taxon>Hexacorallia</taxon>
        <taxon>Scleractinia</taxon>
        <taxon>Astrocoeniina</taxon>
        <taxon>Acroporidae</taxon>
        <taxon>Acropora</taxon>
    </lineage>
</organism>
<gene>
    <name evidence="2" type="ORF">P5673_019300</name>
</gene>
<accession>A0AAD9V2B8</accession>
<feature type="compositionally biased region" description="Basic residues" evidence="1">
    <location>
        <begin position="309"/>
        <end position="318"/>
    </location>
</feature>
<dbReference type="AlphaFoldDB" id="A0AAD9V2B8"/>
<keyword evidence="3" id="KW-1185">Reference proteome</keyword>
<evidence type="ECO:0000256" key="1">
    <source>
        <dbReference type="SAM" id="MobiDB-lite"/>
    </source>
</evidence>
<evidence type="ECO:0000313" key="2">
    <source>
        <dbReference type="EMBL" id="KAK2558185.1"/>
    </source>
</evidence>
<protein>
    <submittedName>
        <fullName evidence="2">Uncharacterized protein</fullName>
    </submittedName>
</protein>
<comment type="caution">
    <text evidence="2">The sequence shown here is derived from an EMBL/GenBank/DDBJ whole genome shotgun (WGS) entry which is preliminary data.</text>
</comment>
<feature type="compositionally biased region" description="Basic and acidic residues" evidence="1">
    <location>
        <begin position="298"/>
        <end position="307"/>
    </location>
</feature>
<dbReference type="Proteomes" id="UP001249851">
    <property type="component" value="Unassembled WGS sequence"/>
</dbReference>
<feature type="region of interest" description="Disordered" evidence="1">
    <location>
        <begin position="294"/>
        <end position="318"/>
    </location>
</feature>
<dbReference type="EMBL" id="JARQWQ010000045">
    <property type="protein sequence ID" value="KAK2558185.1"/>
    <property type="molecule type" value="Genomic_DNA"/>
</dbReference>
<evidence type="ECO:0000313" key="3">
    <source>
        <dbReference type="Proteomes" id="UP001249851"/>
    </source>
</evidence>
<sequence length="318" mass="35308">MKCARASLPKFPLLLPSVSTSALYRSSTGKEGRRLRESIEGCGLSAQKLDGQSAHISRPHNQSTLHHHRLVLLEVFSNHFPILADVFFCEICDWVDVGHNKKVSSRILGGELELFQMFSYASCSRKDENVRVLLVGVLDSEAAGSLGFEHSRIHRYRLLVNCLATPSILRSIFVSTLVSHVAGSKPVKSLLRMEAPARTSLAALKARSFSWAVTVFCGSFVVNASSKLGWLPNVASSALMVTCSRVVLSGSFVLESLSVLIGADRSDKSSNWLAPPAMHHHFWKKKEAQVHRRAGKRSIKDSSDYFHPKFTRKEKRPR</sequence>
<reference evidence="2" key="2">
    <citation type="journal article" date="2023" name="Science">
        <title>Genomic signatures of disease resistance in endangered staghorn corals.</title>
        <authorList>
            <person name="Vollmer S.V."/>
            <person name="Selwyn J.D."/>
            <person name="Despard B.A."/>
            <person name="Roesel C.L."/>
        </authorList>
    </citation>
    <scope>NUCLEOTIDE SEQUENCE</scope>
    <source>
        <strain evidence="2">K2</strain>
    </source>
</reference>